<evidence type="ECO:0000313" key="10">
    <source>
        <dbReference type="EMBL" id="VDK32188.1"/>
    </source>
</evidence>
<evidence type="ECO:0000256" key="3">
    <source>
        <dbReference type="ARBA" id="ARBA00022475"/>
    </source>
</evidence>
<evidence type="ECO:0000259" key="9">
    <source>
        <dbReference type="PROSITE" id="PS50850"/>
    </source>
</evidence>
<dbReference type="GO" id="GO:0005353">
    <property type="term" value="F:fructose transmembrane transporter activity"/>
    <property type="evidence" value="ECO:0007669"/>
    <property type="project" value="UniProtKB-ARBA"/>
</dbReference>
<proteinExistence type="inferred from homology"/>
<dbReference type="PRINTS" id="PR00171">
    <property type="entry name" value="SUGRTRNSPORT"/>
</dbReference>
<keyword evidence="11" id="KW-1185">Reference proteome</keyword>
<dbReference type="AlphaFoldDB" id="A0A3P6QPN0"/>
<dbReference type="OrthoDB" id="4540492at2759"/>
<feature type="transmembrane region" description="Helical" evidence="8">
    <location>
        <begin position="359"/>
        <end position="378"/>
    </location>
</feature>
<evidence type="ECO:0000313" key="11">
    <source>
        <dbReference type="Proteomes" id="UP000281553"/>
    </source>
</evidence>
<keyword evidence="3" id="KW-1003">Cell membrane</keyword>
<evidence type="ECO:0000256" key="1">
    <source>
        <dbReference type="ARBA" id="ARBA00004651"/>
    </source>
</evidence>
<dbReference type="InterPro" id="IPR005828">
    <property type="entry name" value="MFS_sugar_transport-like"/>
</dbReference>
<feature type="transmembrane region" description="Helical" evidence="8">
    <location>
        <begin position="265"/>
        <end position="295"/>
    </location>
</feature>
<evidence type="ECO:0000256" key="4">
    <source>
        <dbReference type="ARBA" id="ARBA00022692"/>
    </source>
</evidence>
<feature type="transmembrane region" description="Helical" evidence="8">
    <location>
        <begin position="116"/>
        <end position="138"/>
    </location>
</feature>
<dbReference type="GO" id="GO:0005886">
    <property type="term" value="C:plasma membrane"/>
    <property type="evidence" value="ECO:0007669"/>
    <property type="project" value="UniProtKB-SubCell"/>
</dbReference>
<reference evidence="10 11" key="1">
    <citation type="submission" date="2018-11" db="EMBL/GenBank/DDBJ databases">
        <authorList>
            <consortium name="Pathogen Informatics"/>
        </authorList>
    </citation>
    <scope>NUCLEOTIDE SEQUENCE [LARGE SCALE GENOMIC DNA]</scope>
</reference>
<dbReference type="EMBL" id="UYRU01001662">
    <property type="protein sequence ID" value="VDK32188.1"/>
    <property type="molecule type" value="Genomic_DNA"/>
</dbReference>
<feature type="transmembrane region" description="Helical" evidence="8">
    <location>
        <begin position="180"/>
        <end position="199"/>
    </location>
</feature>
<feature type="transmembrane region" description="Helical" evidence="8">
    <location>
        <begin position="88"/>
        <end position="110"/>
    </location>
</feature>
<gene>
    <name evidence="10" type="ORF">DILT_LOCUS405</name>
</gene>
<evidence type="ECO:0000256" key="6">
    <source>
        <dbReference type="ARBA" id="ARBA00023136"/>
    </source>
</evidence>
<name>A0A3P6QPN0_DIBLA</name>
<dbReference type="GO" id="GO:1990539">
    <property type="term" value="P:fructose import across plasma membrane"/>
    <property type="evidence" value="ECO:0007669"/>
    <property type="project" value="UniProtKB-ARBA"/>
</dbReference>
<feature type="transmembrane region" description="Helical" evidence="8">
    <location>
        <begin position="7"/>
        <end position="23"/>
    </location>
</feature>
<dbReference type="InterPro" id="IPR045263">
    <property type="entry name" value="GLUT"/>
</dbReference>
<evidence type="ECO:0000256" key="7">
    <source>
        <dbReference type="RuleBase" id="RU003346"/>
    </source>
</evidence>
<dbReference type="FunFam" id="1.20.1250.20:FF:001511">
    <property type="entry name" value="Solute carrier family 2, facilitated glucose transporter member 5"/>
    <property type="match status" value="1"/>
</dbReference>
<dbReference type="PANTHER" id="PTHR23503">
    <property type="entry name" value="SOLUTE CARRIER FAMILY 2"/>
    <property type="match status" value="1"/>
</dbReference>
<dbReference type="InterPro" id="IPR005829">
    <property type="entry name" value="Sugar_transporter_CS"/>
</dbReference>
<evidence type="ECO:0000256" key="2">
    <source>
        <dbReference type="ARBA" id="ARBA00022448"/>
    </source>
</evidence>
<feature type="transmembrane region" description="Helical" evidence="8">
    <location>
        <begin position="332"/>
        <end position="353"/>
    </location>
</feature>
<feature type="transmembrane region" description="Helical" evidence="8">
    <location>
        <begin position="150"/>
        <end position="168"/>
    </location>
</feature>
<feature type="transmembrane region" description="Helical" evidence="8">
    <location>
        <begin position="54"/>
        <end position="76"/>
    </location>
</feature>
<dbReference type="InterPro" id="IPR020846">
    <property type="entry name" value="MFS_dom"/>
</dbReference>
<organism evidence="10 11">
    <name type="scientific">Dibothriocephalus latus</name>
    <name type="common">Fish tapeworm</name>
    <name type="synonym">Diphyllobothrium latum</name>
    <dbReference type="NCBI Taxonomy" id="60516"/>
    <lineage>
        <taxon>Eukaryota</taxon>
        <taxon>Metazoa</taxon>
        <taxon>Spiralia</taxon>
        <taxon>Lophotrochozoa</taxon>
        <taxon>Platyhelminthes</taxon>
        <taxon>Cestoda</taxon>
        <taxon>Eucestoda</taxon>
        <taxon>Diphyllobothriidea</taxon>
        <taxon>Diphyllobothriidae</taxon>
        <taxon>Dibothriocephalus</taxon>
    </lineage>
</organism>
<feature type="domain" description="Major facilitator superfamily (MFS) profile" evidence="9">
    <location>
        <begin position="10"/>
        <end position="388"/>
    </location>
</feature>
<keyword evidence="2 7" id="KW-0813">Transport</keyword>
<evidence type="ECO:0000256" key="8">
    <source>
        <dbReference type="SAM" id="Phobius"/>
    </source>
</evidence>
<dbReference type="Proteomes" id="UP000281553">
    <property type="component" value="Unassembled WGS sequence"/>
</dbReference>
<keyword evidence="4 8" id="KW-0812">Transmembrane</keyword>
<dbReference type="NCBIfam" id="TIGR00879">
    <property type="entry name" value="SP"/>
    <property type="match status" value="1"/>
</dbReference>
<protein>
    <recommendedName>
        <fullName evidence="9">Major facilitator superfamily (MFS) profile domain-containing protein</fullName>
    </recommendedName>
</protein>
<keyword evidence="5 8" id="KW-1133">Transmembrane helix</keyword>
<comment type="subcellular location">
    <subcellularLocation>
        <location evidence="1">Cell membrane</location>
        <topology evidence="1">Multi-pass membrane protein</topology>
    </subcellularLocation>
</comment>
<feature type="transmembrane region" description="Helical" evidence="8">
    <location>
        <begin position="301"/>
        <end position="325"/>
    </location>
</feature>
<dbReference type="PROSITE" id="PS50850">
    <property type="entry name" value="MFS"/>
    <property type="match status" value="1"/>
</dbReference>
<evidence type="ECO:0000256" key="5">
    <source>
        <dbReference type="ARBA" id="ARBA00022989"/>
    </source>
</evidence>
<dbReference type="InterPro" id="IPR003663">
    <property type="entry name" value="Sugar/inositol_transpt"/>
</dbReference>
<comment type="similarity">
    <text evidence="7">Belongs to the major facilitator superfamily. Sugar transporter (TC 2.A.1.1) family.</text>
</comment>
<keyword evidence="6 8" id="KW-0472">Membrane</keyword>
<accession>A0A3P6QPN0</accession>
<dbReference type="Gene3D" id="1.20.1250.20">
    <property type="entry name" value="MFS general substrate transporter like domains"/>
    <property type="match status" value="1"/>
</dbReference>
<dbReference type="Pfam" id="PF00083">
    <property type="entry name" value="Sugar_tr"/>
    <property type="match status" value="1"/>
</dbReference>
<dbReference type="SUPFAM" id="SSF103473">
    <property type="entry name" value="MFS general substrate transporter"/>
    <property type="match status" value="1"/>
</dbReference>
<dbReference type="PANTHER" id="PTHR23503:SF8">
    <property type="entry name" value="FACILITATED GLUCOSE TRANSPORTER PROTEIN 1"/>
    <property type="match status" value="1"/>
</dbReference>
<dbReference type="InterPro" id="IPR036259">
    <property type="entry name" value="MFS_trans_sf"/>
</dbReference>
<dbReference type="PROSITE" id="PS00216">
    <property type="entry name" value="SUGAR_TRANSPORT_1"/>
    <property type="match status" value="1"/>
</dbReference>
<dbReference type="PROSITE" id="PS00217">
    <property type="entry name" value="SUGAR_TRANSPORT_2"/>
    <property type="match status" value="1"/>
</dbReference>
<sequence>MLSLRFVYATFVIAFGSSFQFGYQTGVINAPLKVIEEFIANVTISRHKLPRKEFIAAMSSLIVAAFPIGGVVGALVGSPMSNKMGRKLSLFILNVPMAAGSLLMMCSVLANTFEMIIVGRILVGLACGAFTAIAPVYLAEIAPVNIRGAAGIVHQLAVVIAILVSQVLGLTEVMGTATLWPYLLGLTIIPSVVLLLLLWTCPDSPRYILLNRLNEESAKTALQWYRGPKYNVDEELEELLKEHVDSGRQKFSLLNLFKTRHLRSAILIAIVAHLSQQFSGITAALFYSTALFLYIQLTPSQAAYATLGVGGMMVLVTIISIFLIERLGRRKLLLPGLIVMLLCTILITIGLTLRHSTPNLVYLAIAAIYLFVGGFAIGPGKLLRFFKF</sequence>